<dbReference type="Proteomes" id="UP000422989">
    <property type="component" value="Chromosome"/>
</dbReference>
<name>A0A6I6DQ41_9MICO</name>
<proteinExistence type="predicted"/>
<evidence type="ECO:0000256" key="3">
    <source>
        <dbReference type="SAM" id="SignalP"/>
    </source>
</evidence>
<organism evidence="5 6">
    <name type="scientific">Microbacterium oryzae</name>
    <dbReference type="NCBI Taxonomy" id="743009"/>
    <lineage>
        <taxon>Bacteria</taxon>
        <taxon>Bacillati</taxon>
        <taxon>Actinomycetota</taxon>
        <taxon>Actinomycetes</taxon>
        <taxon>Micrococcales</taxon>
        <taxon>Microbacteriaceae</taxon>
        <taxon>Microbacterium</taxon>
    </lineage>
</organism>
<accession>A0A6I6DQ41</accession>
<feature type="domain" description="SGNH hydrolase-type esterase" evidence="4">
    <location>
        <begin position="37"/>
        <end position="282"/>
    </location>
</feature>
<feature type="disulfide bond" evidence="2">
    <location>
        <begin position="188"/>
        <end position="253"/>
    </location>
</feature>
<feature type="disulfide bond" evidence="2">
    <location>
        <begin position="126"/>
        <end position="137"/>
    </location>
</feature>
<sequence length="295" mass="29431">MMKTRAAAVLAAILLGLSTLAATPAAAASTTGATYVAVGDSIAAGNGLLPYLDEGCLRSTRSYPELLAKDLGVAVVSAACSGATTGDVMGQVEKLARSGDLGPATELVTLTVGINDTAWRDALIVCSNAPLPDAPPCDAALALVEQMIAAGLSERIAAVIALIHASAPNAQIVVTGYPLPFGDTDRTCRLGVLGPQLPGAHAPLSFDAIATAAINDTAGTLNDAIATAVGSSDVADAQYVDVNAEGFDGHGLCDSGSRWMTGFLPVTARTAEGSFHPNAAGQTGYAEIIAAALGG</sequence>
<dbReference type="KEGG" id="moj:D7D94_04530"/>
<keyword evidence="3" id="KW-0732">Signal</keyword>
<dbReference type="GO" id="GO:0004806">
    <property type="term" value="F:triacylglycerol lipase activity"/>
    <property type="evidence" value="ECO:0007669"/>
    <property type="project" value="TreeGrafter"/>
</dbReference>
<feature type="active site" description="Nucleophile" evidence="1">
    <location>
        <position position="41"/>
    </location>
</feature>
<keyword evidence="5" id="KW-0378">Hydrolase</keyword>
<protein>
    <submittedName>
        <fullName evidence="5">SGNH/GDSL hydrolase family protein</fullName>
    </submittedName>
</protein>
<evidence type="ECO:0000256" key="1">
    <source>
        <dbReference type="PIRSR" id="PIRSR637460-1"/>
    </source>
</evidence>
<evidence type="ECO:0000313" key="6">
    <source>
        <dbReference type="Proteomes" id="UP000422989"/>
    </source>
</evidence>
<dbReference type="CDD" id="cd01823">
    <property type="entry name" value="SEST_like"/>
    <property type="match status" value="1"/>
</dbReference>
<feature type="chain" id="PRO_5038983076" evidence="3">
    <location>
        <begin position="22"/>
        <end position="295"/>
    </location>
</feature>
<reference evidence="5 6" key="1">
    <citation type="submission" date="2018-09" db="EMBL/GenBank/DDBJ databases">
        <title>Whole genome sequencing of Microbacterium oryzae strain MB-10T.</title>
        <authorList>
            <person name="Das S.K."/>
        </authorList>
    </citation>
    <scope>NUCLEOTIDE SEQUENCE [LARGE SCALE GENOMIC DNA]</scope>
    <source>
        <strain evidence="5 6">MB-10</strain>
    </source>
</reference>
<dbReference type="OrthoDB" id="5503950at2"/>
<dbReference type="PANTHER" id="PTHR37981">
    <property type="entry name" value="LIPASE 2"/>
    <property type="match status" value="1"/>
</dbReference>
<dbReference type="InterPro" id="IPR036514">
    <property type="entry name" value="SGNH_hydro_sf"/>
</dbReference>
<dbReference type="GO" id="GO:0019433">
    <property type="term" value="P:triglyceride catabolic process"/>
    <property type="evidence" value="ECO:0007669"/>
    <property type="project" value="TreeGrafter"/>
</dbReference>
<dbReference type="EMBL" id="CP032550">
    <property type="protein sequence ID" value="QGU27012.1"/>
    <property type="molecule type" value="Genomic_DNA"/>
</dbReference>
<evidence type="ECO:0000259" key="4">
    <source>
        <dbReference type="Pfam" id="PF13472"/>
    </source>
</evidence>
<keyword evidence="6" id="KW-1185">Reference proteome</keyword>
<dbReference type="Pfam" id="PF13472">
    <property type="entry name" value="Lipase_GDSL_2"/>
    <property type="match status" value="1"/>
</dbReference>
<dbReference type="InterPro" id="IPR013830">
    <property type="entry name" value="SGNH_hydro"/>
</dbReference>
<keyword evidence="2" id="KW-1015">Disulfide bond</keyword>
<evidence type="ECO:0000256" key="2">
    <source>
        <dbReference type="PIRSR" id="PIRSR637460-2"/>
    </source>
</evidence>
<gene>
    <name evidence="5" type="ORF">D7D94_04530</name>
</gene>
<dbReference type="SUPFAM" id="SSF52266">
    <property type="entry name" value="SGNH hydrolase"/>
    <property type="match status" value="1"/>
</dbReference>
<evidence type="ECO:0000313" key="5">
    <source>
        <dbReference type="EMBL" id="QGU27012.1"/>
    </source>
</evidence>
<dbReference type="PANTHER" id="PTHR37981:SF1">
    <property type="entry name" value="SGNH HYDROLASE-TYPE ESTERASE DOMAIN-CONTAINING PROTEIN"/>
    <property type="match status" value="1"/>
</dbReference>
<feature type="active site" evidence="1">
    <location>
        <position position="276"/>
    </location>
</feature>
<dbReference type="AlphaFoldDB" id="A0A6I6DQ41"/>
<dbReference type="Gene3D" id="3.40.50.1110">
    <property type="entry name" value="SGNH hydrolase"/>
    <property type="match status" value="1"/>
</dbReference>
<feature type="signal peptide" evidence="3">
    <location>
        <begin position="1"/>
        <end position="21"/>
    </location>
</feature>
<feature type="disulfide bond" evidence="2">
    <location>
        <begin position="56"/>
        <end position="80"/>
    </location>
</feature>
<dbReference type="InterPro" id="IPR037460">
    <property type="entry name" value="SEST-like"/>
</dbReference>